<dbReference type="GeneID" id="120254200"/>
<dbReference type="PANTHER" id="PTHR34789:SF1">
    <property type="entry name" value="EXPRESSED PROTEIN"/>
    <property type="match status" value="1"/>
</dbReference>
<keyword evidence="3" id="KW-1185">Reference proteome</keyword>
<protein>
    <submittedName>
        <fullName evidence="4">Protein suex-1-like</fullName>
    </submittedName>
</protein>
<evidence type="ECO:0000313" key="4">
    <source>
        <dbReference type="RefSeq" id="XP_039118279.1"/>
    </source>
</evidence>
<dbReference type="RefSeq" id="XP_039118279.1">
    <property type="nucleotide sequence ID" value="XM_039262345.1"/>
</dbReference>
<feature type="chain" id="PRO_5044297478" evidence="2">
    <location>
        <begin position="24"/>
        <end position="163"/>
    </location>
</feature>
<reference evidence="4" key="1">
    <citation type="submission" date="2025-08" db="UniProtKB">
        <authorList>
            <consortium name="RefSeq"/>
        </authorList>
    </citation>
    <scope>IDENTIFICATION</scope>
</reference>
<feature type="signal peptide" evidence="2">
    <location>
        <begin position="1"/>
        <end position="23"/>
    </location>
</feature>
<keyword evidence="2" id="KW-0732">Signal</keyword>
<evidence type="ECO:0000256" key="1">
    <source>
        <dbReference type="SAM" id="MobiDB-lite"/>
    </source>
</evidence>
<evidence type="ECO:0000256" key="2">
    <source>
        <dbReference type="SAM" id="SignalP"/>
    </source>
</evidence>
<dbReference type="Proteomes" id="UP001515500">
    <property type="component" value="Unplaced"/>
</dbReference>
<evidence type="ECO:0000313" key="3">
    <source>
        <dbReference type="Proteomes" id="UP001515500"/>
    </source>
</evidence>
<name>A0AB40AU70_DIOCR</name>
<gene>
    <name evidence="4" type="primary">LOC120254200</name>
</gene>
<organism evidence="3 4">
    <name type="scientific">Dioscorea cayennensis subsp. rotundata</name>
    <name type="common">White Guinea yam</name>
    <name type="synonym">Dioscorea rotundata</name>
    <dbReference type="NCBI Taxonomy" id="55577"/>
    <lineage>
        <taxon>Eukaryota</taxon>
        <taxon>Viridiplantae</taxon>
        <taxon>Streptophyta</taxon>
        <taxon>Embryophyta</taxon>
        <taxon>Tracheophyta</taxon>
        <taxon>Spermatophyta</taxon>
        <taxon>Magnoliopsida</taxon>
        <taxon>Liliopsida</taxon>
        <taxon>Dioscoreales</taxon>
        <taxon>Dioscoreaceae</taxon>
        <taxon>Dioscorea</taxon>
    </lineage>
</organism>
<feature type="region of interest" description="Disordered" evidence="1">
    <location>
        <begin position="27"/>
        <end position="49"/>
    </location>
</feature>
<proteinExistence type="predicted"/>
<accession>A0AB40AU70</accession>
<dbReference type="PANTHER" id="PTHR34789">
    <property type="entry name" value="EXPRESSED PROTEIN"/>
    <property type="match status" value="1"/>
</dbReference>
<sequence>MMNTISSFLIAALLAAAMQPSSSSRELNKKLRYSEESTTPDSQGWPGSAYIPDPRSFYKPGNNLGGNYGGGYGGGYGGPNGGYNKGGGGGYGGGYGGPNGGYSKGGVVIPSVVCSEPGPCYKKRLACPAKCFSYYSRSGRNYGGGGGGGGCTIDCEKNCVAYC</sequence>
<dbReference type="AlphaFoldDB" id="A0AB40AU70"/>